<dbReference type="Proteomes" id="UP001153148">
    <property type="component" value="Unassembled WGS sequence"/>
</dbReference>
<accession>A0ABN7NEM8</accession>
<dbReference type="CDD" id="cd08824">
    <property type="entry name" value="LOTUS"/>
    <property type="match status" value="1"/>
</dbReference>
<organism evidence="3 4">
    <name type="scientific">Timema podura</name>
    <name type="common">Walking stick</name>
    <dbReference type="NCBI Taxonomy" id="61482"/>
    <lineage>
        <taxon>Eukaryota</taxon>
        <taxon>Metazoa</taxon>
        <taxon>Ecdysozoa</taxon>
        <taxon>Arthropoda</taxon>
        <taxon>Hexapoda</taxon>
        <taxon>Insecta</taxon>
        <taxon>Pterygota</taxon>
        <taxon>Neoptera</taxon>
        <taxon>Polyneoptera</taxon>
        <taxon>Phasmatodea</taxon>
        <taxon>Timematodea</taxon>
        <taxon>Timematoidea</taxon>
        <taxon>Timematidae</taxon>
        <taxon>Timema</taxon>
    </lineage>
</organism>
<reference evidence="3" key="1">
    <citation type="submission" date="2021-03" db="EMBL/GenBank/DDBJ databases">
        <authorList>
            <person name="Tran Van P."/>
        </authorList>
    </citation>
    <scope>NUCLEOTIDE SEQUENCE</scope>
</reference>
<dbReference type="InterPro" id="IPR041966">
    <property type="entry name" value="LOTUS-like"/>
</dbReference>
<evidence type="ECO:0000259" key="2">
    <source>
        <dbReference type="PROSITE" id="PS51644"/>
    </source>
</evidence>
<dbReference type="InterPro" id="IPR012677">
    <property type="entry name" value="Nucleotide-bd_a/b_plait_sf"/>
</dbReference>
<feature type="compositionally biased region" description="Pro residues" evidence="1">
    <location>
        <begin position="892"/>
        <end position="901"/>
    </location>
</feature>
<dbReference type="SUPFAM" id="SSF54928">
    <property type="entry name" value="RNA-binding domain, RBD"/>
    <property type="match status" value="1"/>
</dbReference>
<name>A0ABN7NEM8_TIMPD</name>
<dbReference type="InterPro" id="IPR035979">
    <property type="entry name" value="RBD_domain_sf"/>
</dbReference>
<protein>
    <recommendedName>
        <fullName evidence="2">HTH OST-type domain-containing protein</fullName>
    </recommendedName>
</protein>
<feature type="domain" description="HTH OST-type" evidence="2">
    <location>
        <begin position="455"/>
        <end position="530"/>
    </location>
</feature>
<sequence>MPLPSCHLVNGTNPSILKRCRTSSPTADLQQIQTPAVFGFPFPLKRRSPSPYTVLEAETDVLGENSQHFFHPIAPSKTELLTASVNSSIQLIVTNLDQTIEPKEMKRVLLALFREHVMVIHISVFTQTDGNVAAHVKVPSLQDAQYAISQLHRRKVGFKRMLIAYAHGGGPSPQLIRSQIVSLLLEVPGHSLPLFKFRELFESRYLSSISVSDMYKMKDVCIIREDPSGRMVSLNPDHRNTPSPSFGVGTQDGQMDLPYCTLHPQRPGAGKGWAEQDLEALPNFRIGLNILAERIHTLLHSHNGSLPLPSLPNCYQVQFNKLEEDKDGVPLEHLVSCLPGIEIYQGVGCVKYLRWTKVKPNTESQSEELKRVSPPLATQLALFSRELVDLLKTSPHCQLLFNRFIPAYHHHFGRQCRVADYGFTKLIELMEALPNIVQVMGEGNKRVVTLSHRMQVRRFCSDLLRVLKSQATKQVLLAEFPKAYQRVLNKPWDIVDYGVCEMEDLLSELPENSVVVSQQENHVAISIPKREQTLEEIEKTKQFSGEIEDASEGERKVSLTVKESLKVLSDQMVALLRFSSNSSLLLSAVPAEYLQLYGHALRPQMYERASLEELMACIKHVVEVVPTQSGLMITLVNQSQAHQLGLQTRRILMGRPDFKMAAPDFLQAFWRLYKKAFDLRKAEDELADIIKVDNSGLVMTFELKPLQQFACNVYRLLYECKGSIPLVSFDFMYLRLFATPCQPALLGYPTLEALLRAIPETVLLRGGIRDQRMLVLNKDLADVTSDSNRPTYKNSAELLIRNLANGSSHFQTVGELELDTPAKALRRDSDAPLNQFKLWSPPSFSYNDQACMPPQVNLPPCPPAPPLSSTADLLSPEKNLLSAHTLPYVVPPHPSELPLPELPSKKSCNSMDSSLGSNESGSPSQMRRKRRLAAQFHTPIQLP</sequence>
<dbReference type="Gene3D" id="3.30.420.610">
    <property type="entry name" value="LOTUS domain-like"/>
    <property type="match status" value="3"/>
</dbReference>
<feature type="region of interest" description="Disordered" evidence="1">
    <location>
        <begin position="892"/>
        <end position="943"/>
    </location>
</feature>
<dbReference type="EMBL" id="CAJPIN010000098">
    <property type="protein sequence ID" value="CAG2053040.1"/>
    <property type="molecule type" value="Genomic_DNA"/>
</dbReference>
<keyword evidence="4" id="KW-1185">Reference proteome</keyword>
<feature type="domain" description="HTH OST-type" evidence="2">
    <location>
        <begin position="705"/>
        <end position="779"/>
    </location>
</feature>
<comment type="caution">
    <text evidence="3">The sequence shown here is derived from an EMBL/GenBank/DDBJ whole genome shotgun (WGS) entry which is preliminary data.</text>
</comment>
<evidence type="ECO:0000256" key="1">
    <source>
        <dbReference type="SAM" id="MobiDB-lite"/>
    </source>
</evidence>
<gene>
    <name evidence="3" type="ORF">TPAB3V08_LOCUS130</name>
</gene>
<proteinExistence type="predicted"/>
<evidence type="ECO:0000313" key="4">
    <source>
        <dbReference type="Proteomes" id="UP001153148"/>
    </source>
</evidence>
<dbReference type="PROSITE" id="PS51644">
    <property type="entry name" value="HTH_OST"/>
    <property type="match status" value="4"/>
</dbReference>
<dbReference type="CDD" id="cd12256">
    <property type="entry name" value="RRM2_LKAP"/>
    <property type="match status" value="1"/>
</dbReference>
<dbReference type="InterPro" id="IPR034191">
    <property type="entry name" value="MARF1_RRM2"/>
</dbReference>
<dbReference type="InterPro" id="IPR025605">
    <property type="entry name" value="OST-HTH/LOTUS_dom"/>
</dbReference>
<feature type="domain" description="HTH OST-type" evidence="2">
    <location>
        <begin position="564"/>
        <end position="638"/>
    </location>
</feature>
<feature type="compositionally biased region" description="Low complexity" evidence="1">
    <location>
        <begin position="905"/>
        <end position="924"/>
    </location>
</feature>
<dbReference type="Pfam" id="PF12872">
    <property type="entry name" value="OST-HTH"/>
    <property type="match status" value="4"/>
</dbReference>
<dbReference type="Pfam" id="PF19687">
    <property type="entry name" value="MARF1_LOTUS"/>
    <property type="match status" value="1"/>
</dbReference>
<dbReference type="Gene3D" id="3.30.70.330">
    <property type="match status" value="1"/>
</dbReference>
<dbReference type="InterPro" id="IPR045602">
    <property type="entry name" value="MARF1_LOTUS"/>
</dbReference>
<feature type="domain" description="HTH OST-type" evidence="2">
    <location>
        <begin position="379"/>
        <end position="453"/>
    </location>
</feature>
<evidence type="ECO:0000313" key="3">
    <source>
        <dbReference type="EMBL" id="CAG2053040.1"/>
    </source>
</evidence>